<dbReference type="PANTHER" id="PTHR12431:SF14">
    <property type="entry name" value="LD15323P"/>
    <property type="match status" value="1"/>
</dbReference>
<keyword evidence="3" id="KW-1185">Reference proteome</keyword>
<dbReference type="GO" id="GO:0032456">
    <property type="term" value="P:endocytic recycling"/>
    <property type="evidence" value="ECO:0007669"/>
    <property type="project" value="TreeGrafter"/>
</dbReference>
<evidence type="ECO:0000313" key="3">
    <source>
        <dbReference type="Proteomes" id="UP001054945"/>
    </source>
</evidence>
<reference evidence="2 3" key="1">
    <citation type="submission" date="2021-06" db="EMBL/GenBank/DDBJ databases">
        <title>Caerostris extrusa draft genome.</title>
        <authorList>
            <person name="Kono N."/>
            <person name="Arakawa K."/>
        </authorList>
    </citation>
    <scope>NUCLEOTIDE SEQUENCE [LARGE SCALE GENOMIC DNA]</scope>
</reference>
<dbReference type="InterPro" id="IPR036871">
    <property type="entry name" value="PX_dom_sf"/>
</dbReference>
<gene>
    <name evidence="2" type="primary">snx17</name>
    <name evidence="2" type="ORF">CEXT_112591</name>
</gene>
<dbReference type="SMART" id="SM00312">
    <property type="entry name" value="PX"/>
    <property type="match status" value="1"/>
</dbReference>
<dbReference type="InterPro" id="IPR048763">
    <property type="entry name" value="SNX17-31_FERM_F1"/>
</dbReference>
<dbReference type="Pfam" id="PF00787">
    <property type="entry name" value="PX"/>
    <property type="match status" value="1"/>
</dbReference>
<dbReference type="Pfam" id="PF21273">
    <property type="entry name" value="SNX17-27-31_F1_FERM"/>
    <property type="match status" value="1"/>
</dbReference>
<evidence type="ECO:0000259" key="1">
    <source>
        <dbReference type="PROSITE" id="PS50057"/>
    </source>
</evidence>
<dbReference type="InterPro" id="IPR000299">
    <property type="entry name" value="FERM_domain"/>
</dbReference>
<feature type="domain" description="FERM" evidence="1">
    <location>
        <begin position="105"/>
        <end position="251"/>
    </location>
</feature>
<evidence type="ECO:0000313" key="2">
    <source>
        <dbReference type="EMBL" id="GIX87771.1"/>
    </source>
</evidence>
<dbReference type="SUPFAM" id="SSF64268">
    <property type="entry name" value="PX domain"/>
    <property type="match status" value="1"/>
</dbReference>
<protein>
    <submittedName>
        <fullName evidence="2">Sorting nexin-17</fullName>
    </submittedName>
</protein>
<name>A0AAV4NUX6_CAEEX</name>
<dbReference type="Proteomes" id="UP001054945">
    <property type="component" value="Unassembled WGS sequence"/>
</dbReference>
<dbReference type="Gene3D" id="3.30.1520.10">
    <property type="entry name" value="Phox-like domain"/>
    <property type="match status" value="1"/>
</dbReference>
<dbReference type="Gene3D" id="3.10.20.90">
    <property type="entry name" value="Phosphatidylinositol 3-kinase Catalytic Subunit, Chain A, domain 1"/>
    <property type="match status" value="1"/>
</dbReference>
<dbReference type="PANTHER" id="PTHR12431">
    <property type="entry name" value="SORTING NEXIN 17 AND 27"/>
    <property type="match status" value="1"/>
</dbReference>
<dbReference type="AlphaFoldDB" id="A0AAV4NUX6"/>
<dbReference type="GO" id="GO:0035091">
    <property type="term" value="F:phosphatidylinositol binding"/>
    <property type="evidence" value="ECO:0007669"/>
    <property type="project" value="InterPro"/>
</dbReference>
<dbReference type="CDD" id="cd16121">
    <property type="entry name" value="FERM_F1_SNX17"/>
    <property type="match status" value="1"/>
</dbReference>
<dbReference type="InterPro" id="IPR001683">
    <property type="entry name" value="PX_dom"/>
</dbReference>
<accession>A0AAV4NUX6</accession>
<dbReference type="GO" id="GO:0005769">
    <property type="term" value="C:early endosome"/>
    <property type="evidence" value="ECO:0007669"/>
    <property type="project" value="TreeGrafter"/>
</dbReference>
<dbReference type="InterPro" id="IPR028666">
    <property type="entry name" value="SNX17_FERM_N"/>
</dbReference>
<sequence>MHFSIPDTLEVKNDNNSSYIAYNLHVNGAYHCTVRYRQLYNLYDQLRREFGPNSLPPFPPKKLLPLTPTQTEELSQDQRIALSDVFTGFLLSAQQETQNAKEEIVSLDIHLMNWQKINIKVSSLARTSTVMEAACNVLKLDEKYASYFCIYLVNKCNNDLSVERRLQDFESAYLSLKSAGNNHFLVIRKSYWDSSLEEELLDDKVCLNLLYVQAVSDIERGWTRADGDSRRKLVALQARGSKKSICNVQGI</sequence>
<proteinExistence type="predicted"/>
<dbReference type="GO" id="GO:0006886">
    <property type="term" value="P:intracellular protein transport"/>
    <property type="evidence" value="ECO:0007669"/>
    <property type="project" value="TreeGrafter"/>
</dbReference>
<comment type="caution">
    <text evidence="2">The sequence shown here is derived from an EMBL/GenBank/DDBJ whole genome shotgun (WGS) entry which is preliminary data.</text>
</comment>
<dbReference type="PROSITE" id="PS50057">
    <property type="entry name" value="FERM_3"/>
    <property type="match status" value="1"/>
</dbReference>
<dbReference type="InterPro" id="IPR048767">
    <property type="entry name" value="SNX17-31_FERM_F2"/>
</dbReference>
<dbReference type="Gene3D" id="1.20.80.60">
    <property type="match status" value="1"/>
</dbReference>
<dbReference type="EMBL" id="BPLR01021265">
    <property type="protein sequence ID" value="GIX87771.1"/>
    <property type="molecule type" value="Genomic_DNA"/>
</dbReference>
<organism evidence="2 3">
    <name type="scientific">Caerostris extrusa</name>
    <name type="common">Bark spider</name>
    <name type="synonym">Caerostris bankana</name>
    <dbReference type="NCBI Taxonomy" id="172846"/>
    <lineage>
        <taxon>Eukaryota</taxon>
        <taxon>Metazoa</taxon>
        <taxon>Ecdysozoa</taxon>
        <taxon>Arthropoda</taxon>
        <taxon>Chelicerata</taxon>
        <taxon>Arachnida</taxon>
        <taxon>Araneae</taxon>
        <taxon>Araneomorphae</taxon>
        <taxon>Entelegynae</taxon>
        <taxon>Araneoidea</taxon>
        <taxon>Araneidae</taxon>
        <taxon>Caerostris</taxon>
    </lineage>
</organism>
<dbReference type="Pfam" id="PF21271">
    <property type="entry name" value="SNX17-31_F2_FERM"/>
    <property type="match status" value="1"/>
</dbReference>